<dbReference type="Proteomes" id="UP000006322">
    <property type="component" value="Unassembled WGS sequence"/>
</dbReference>
<organism evidence="1 2">
    <name type="scientific">Paraglaciecola polaris LMG 21857</name>
    <dbReference type="NCBI Taxonomy" id="1129793"/>
    <lineage>
        <taxon>Bacteria</taxon>
        <taxon>Pseudomonadati</taxon>
        <taxon>Pseudomonadota</taxon>
        <taxon>Gammaproteobacteria</taxon>
        <taxon>Alteromonadales</taxon>
        <taxon>Alteromonadaceae</taxon>
        <taxon>Paraglaciecola</taxon>
    </lineage>
</organism>
<dbReference type="AlphaFoldDB" id="K6ZPE7"/>
<accession>K6ZPE7</accession>
<dbReference type="EMBL" id="BAER01000033">
    <property type="protein sequence ID" value="GAC32167.1"/>
    <property type="molecule type" value="Genomic_DNA"/>
</dbReference>
<evidence type="ECO:0000313" key="2">
    <source>
        <dbReference type="Proteomes" id="UP000006322"/>
    </source>
</evidence>
<proteinExistence type="predicted"/>
<keyword evidence="2" id="KW-1185">Reference proteome</keyword>
<sequence length="88" mass="9630">MLNGQFFSRALLSQRLTDVEGVERQAHTNQEMILARRAQITSATKELCRQPLTPIAAFAAGSAAGVLNDSKPSAMPLIMRIVTMARLF</sequence>
<dbReference type="RefSeq" id="WP_007103966.1">
    <property type="nucleotide sequence ID" value="NZ_BAER01000033.1"/>
</dbReference>
<evidence type="ECO:0000313" key="1">
    <source>
        <dbReference type="EMBL" id="GAC32167.1"/>
    </source>
</evidence>
<protein>
    <submittedName>
        <fullName evidence="1">Uncharacterized protein</fullName>
    </submittedName>
</protein>
<dbReference type="STRING" id="1129793.GPLA_1252"/>
<gene>
    <name evidence="1" type="ORF">GPLA_1252</name>
</gene>
<comment type="caution">
    <text evidence="1">The sequence shown here is derived from an EMBL/GenBank/DDBJ whole genome shotgun (WGS) entry which is preliminary data.</text>
</comment>
<name>K6ZPE7_9ALTE</name>
<reference evidence="2" key="1">
    <citation type="journal article" date="2014" name="Environ. Microbiol.">
        <title>Comparative genomics of the marine bacterial genus Glaciecola reveals the high degree of genomic diversity and genomic characteristic for cold adaptation.</title>
        <authorList>
            <person name="Qin Q.L."/>
            <person name="Xie B.B."/>
            <person name="Yu Y."/>
            <person name="Shu Y.L."/>
            <person name="Rong J.C."/>
            <person name="Zhang Y.J."/>
            <person name="Zhao D.L."/>
            <person name="Chen X.L."/>
            <person name="Zhang X.Y."/>
            <person name="Chen B."/>
            <person name="Zhou B.C."/>
            <person name="Zhang Y.Z."/>
        </authorList>
    </citation>
    <scope>NUCLEOTIDE SEQUENCE [LARGE SCALE GENOMIC DNA]</scope>
    <source>
        <strain evidence="2">LMG 21857</strain>
    </source>
</reference>